<dbReference type="EMBL" id="OV725082">
    <property type="protein sequence ID" value="CAH1404114.1"/>
    <property type="molecule type" value="Genomic_DNA"/>
</dbReference>
<dbReference type="Gene3D" id="3.30.300.90">
    <property type="entry name" value="BolA-like"/>
    <property type="match status" value="1"/>
</dbReference>
<dbReference type="Proteomes" id="UP001152798">
    <property type="component" value="Chromosome 6"/>
</dbReference>
<feature type="region of interest" description="Disordered" evidence="3">
    <location>
        <begin position="373"/>
        <end position="393"/>
    </location>
</feature>
<dbReference type="InterPro" id="IPR036065">
    <property type="entry name" value="BolA-like_sf"/>
</dbReference>
<dbReference type="PANTHER" id="PTHR46229">
    <property type="entry name" value="BOLA TRANSCRIPTION REGULATOR"/>
    <property type="match status" value="1"/>
</dbReference>
<evidence type="ECO:0000313" key="4">
    <source>
        <dbReference type="EMBL" id="CAH1404114.1"/>
    </source>
</evidence>
<sequence length="393" mass="44758">MAEQGMEEASAEYSRTLAENQKALQDLEELRSQAVGRKAAPQSNWILEIPGGDRVAEAECPARPAKKVRFGDCEVSSRPKRQREEERGKPTPGPSREIGIPAPMPLRSTGIEMCRGRNMRPESEEEEESEFTLVQGRRKKRRARKRKKQKTSTPVEGRKEKGNERQPSHSDLLNGLVEMVERKLLSEQDPLRASKAKETYVTIKGQEGWNPRDIWKLLPEDIRGEAQMDVDVVKVTYKKDVLVRTKGPEEAKRLIGWDRLREKGLTAQLANKRKPRLEIMRVPSEWSAEMLEQDYNVRDRLPKRGFASIMPDRPLETAIRSKLLDKLVPSHLEVINESYMHNVPASAETHFKVVVVSEKFDNVPLIQAKTPAQWEKSDKTVTPSPNCRGGFGK</sequence>
<protein>
    <submittedName>
        <fullName evidence="4">Uncharacterized protein</fullName>
    </submittedName>
</protein>
<dbReference type="InterPro" id="IPR002634">
    <property type="entry name" value="BolA"/>
</dbReference>
<gene>
    <name evidence="4" type="ORF">NEZAVI_LOCUS12580</name>
</gene>
<feature type="compositionally biased region" description="Basic and acidic residues" evidence="3">
    <location>
        <begin position="156"/>
        <end position="168"/>
    </location>
</feature>
<keyword evidence="5" id="KW-1185">Reference proteome</keyword>
<evidence type="ECO:0000256" key="3">
    <source>
        <dbReference type="SAM" id="MobiDB-lite"/>
    </source>
</evidence>
<feature type="compositionally biased region" description="Basic residues" evidence="3">
    <location>
        <begin position="136"/>
        <end position="150"/>
    </location>
</feature>
<comment type="similarity">
    <text evidence="1">Belongs to the BolA/IbaG family.</text>
</comment>
<reference evidence="4" key="1">
    <citation type="submission" date="2022-01" db="EMBL/GenBank/DDBJ databases">
        <authorList>
            <person name="King R."/>
        </authorList>
    </citation>
    <scope>NUCLEOTIDE SEQUENCE</scope>
</reference>
<name>A0A9P0HL42_NEZVI</name>
<dbReference type="OrthoDB" id="4983at2759"/>
<evidence type="ECO:0000256" key="2">
    <source>
        <dbReference type="SAM" id="Coils"/>
    </source>
</evidence>
<dbReference type="PANTHER" id="PTHR46229:SF2">
    <property type="entry name" value="BOLA-LIKE PROTEIN 1"/>
    <property type="match status" value="1"/>
</dbReference>
<evidence type="ECO:0000313" key="5">
    <source>
        <dbReference type="Proteomes" id="UP001152798"/>
    </source>
</evidence>
<feature type="coiled-coil region" evidence="2">
    <location>
        <begin position="6"/>
        <end position="33"/>
    </location>
</feature>
<keyword evidence="2" id="KW-0175">Coiled coil</keyword>
<feature type="compositionally biased region" description="Basic and acidic residues" evidence="3">
    <location>
        <begin position="69"/>
        <end position="89"/>
    </location>
</feature>
<evidence type="ECO:0000256" key="1">
    <source>
        <dbReference type="ARBA" id="ARBA00005578"/>
    </source>
</evidence>
<dbReference type="InterPro" id="IPR050961">
    <property type="entry name" value="BolA/IbaG_stress_morph_reg"/>
</dbReference>
<organism evidence="4 5">
    <name type="scientific">Nezara viridula</name>
    <name type="common">Southern green stink bug</name>
    <name type="synonym">Cimex viridulus</name>
    <dbReference type="NCBI Taxonomy" id="85310"/>
    <lineage>
        <taxon>Eukaryota</taxon>
        <taxon>Metazoa</taxon>
        <taxon>Ecdysozoa</taxon>
        <taxon>Arthropoda</taxon>
        <taxon>Hexapoda</taxon>
        <taxon>Insecta</taxon>
        <taxon>Pterygota</taxon>
        <taxon>Neoptera</taxon>
        <taxon>Paraneoptera</taxon>
        <taxon>Hemiptera</taxon>
        <taxon>Heteroptera</taxon>
        <taxon>Panheteroptera</taxon>
        <taxon>Pentatomomorpha</taxon>
        <taxon>Pentatomoidea</taxon>
        <taxon>Pentatomidae</taxon>
        <taxon>Pentatominae</taxon>
        <taxon>Nezara</taxon>
    </lineage>
</organism>
<dbReference type="AlphaFoldDB" id="A0A9P0HL42"/>
<dbReference type="Pfam" id="PF01722">
    <property type="entry name" value="BolA"/>
    <property type="match status" value="1"/>
</dbReference>
<proteinExistence type="inferred from homology"/>
<dbReference type="GO" id="GO:0005739">
    <property type="term" value="C:mitochondrion"/>
    <property type="evidence" value="ECO:0007669"/>
    <property type="project" value="TreeGrafter"/>
</dbReference>
<dbReference type="SUPFAM" id="SSF82657">
    <property type="entry name" value="BolA-like"/>
    <property type="match status" value="1"/>
</dbReference>
<feature type="region of interest" description="Disordered" evidence="3">
    <location>
        <begin position="62"/>
        <end position="170"/>
    </location>
</feature>
<accession>A0A9P0HL42</accession>